<dbReference type="AlphaFoldDB" id="W3VJB2"/>
<dbReference type="OrthoDB" id="10546412at2759"/>
<name>W3VJB2_MOEAP</name>
<dbReference type="EMBL" id="AWNI01000022">
    <property type="protein sequence ID" value="ETS60897.1"/>
    <property type="molecule type" value="Genomic_DNA"/>
</dbReference>
<evidence type="ECO:0000313" key="3">
    <source>
        <dbReference type="Proteomes" id="UP000019462"/>
    </source>
</evidence>
<accession>W3VJB2</accession>
<evidence type="ECO:0000256" key="1">
    <source>
        <dbReference type="SAM" id="MobiDB-lite"/>
    </source>
</evidence>
<gene>
    <name evidence="2" type="ORF">PaG_04816</name>
</gene>
<proteinExistence type="predicted"/>
<dbReference type="HOGENOM" id="CLU_834519_0_0_1"/>
<feature type="region of interest" description="Disordered" evidence="1">
    <location>
        <begin position="70"/>
        <end position="126"/>
    </location>
</feature>
<organism evidence="2 3">
    <name type="scientific">Moesziomyces aphidis</name>
    <name type="common">Pseudozyma aphidis</name>
    <dbReference type="NCBI Taxonomy" id="84754"/>
    <lineage>
        <taxon>Eukaryota</taxon>
        <taxon>Fungi</taxon>
        <taxon>Dikarya</taxon>
        <taxon>Basidiomycota</taxon>
        <taxon>Ustilaginomycotina</taxon>
        <taxon>Ustilaginomycetes</taxon>
        <taxon>Ustilaginales</taxon>
        <taxon>Ustilaginaceae</taxon>
        <taxon>Moesziomyces</taxon>
    </lineage>
</organism>
<comment type="caution">
    <text evidence="2">The sequence shown here is derived from an EMBL/GenBank/DDBJ whole genome shotgun (WGS) entry which is preliminary data.</text>
</comment>
<keyword evidence="3" id="KW-1185">Reference proteome</keyword>
<sequence>MTLAALNADKHQMHRKPIRCIEDDVHRRRANVTRQLARGTADAGEQHGRDACGFWSQKLTGVRWLQSVGWKQTPASHTHTPRNGQRTTESAAWRKRWRRHASPAATPSLAPRPKLVPAGSKGQSAKTLCPSVHPGAIMQGDVGCTFARPFGPTSSRATPGARPSAAGDDAACNQVVMDISIGCCHSFIPMPTPNAVVAAVATLQSGASRQIAELQLASPPRSSFTRRSLWPKCLRLAEIDTRRLPRLDARRRAAAADEHTPLCLCAAPLSTPAWTAISPVHLDRLDSWTRSRTLPFTRWLRAFVWGGIGSECHFVAPTLPGPPPLLVLRQRGS</sequence>
<evidence type="ECO:0000313" key="2">
    <source>
        <dbReference type="EMBL" id="ETS60897.1"/>
    </source>
</evidence>
<protein>
    <submittedName>
        <fullName evidence="2">Uncharacterized protein</fullName>
    </submittedName>
</protein>
<dbReference type="Proteomes" id="UP000019462">
    <property type="component" value="Unassembled WGS sequence"/>
</dbReference>
<reference evidence="2 3" key="1">
    <citation type="journal article" date="2014" name="Genome Announc.">
        <title>Genome sequence of the basidiomycetous fungus Pseudozyma aphidis DSM70725, an efficient producer of biosurfactant mannosylerythritol lipids.</title>
        <authorList>
            <person name="Lorenz S."/>
            <person name="Guenther M."/>
            <person name="Grumaz C."/>
            <person name="Rupp S."/>
            <person name="Zibek S."/>
            <person name="Sohn K."/>
        </authorList>
    </citation>
    <scope>NUCLEOTIDE SEQUENCE [LARGE SCALE GENOMIC DNA]</scope>
    <source>
        <strain evidence="3">ATCC 32657 / CBS 517.83 / DSM 70725 / JCM 10318 / NBRC 10182 / NRRL Y-7954 / St-0401</strain>
    </source>
</reference>
<feature type="compositionally biased region" description="Polar residues" evidence="1">
    <location>
        <begin position="70"/>
        <end position="90"/>
    </location>
</feature>